<comment type="subcellular location">
    <subcellularLocation>
        <location evidence="1">Nucleus</location>
    </subcellularLocation>
</comment>
<dbReference type="PROSITE" id="PS50097">
    <property type="entry name" value="BTB"/>
    <property type="match status" value="1"/>
</dbReference>
<evidence type="ECO:0000313" key="7">
    <source>
        <dbReference type="Proteomes" id="UP000078200"/>
    </source>
</evidence>
<dbReference type="InterPro" id="IPR056423">
    <property type="entry name" value="BACK_BPM_SPOP"/>
</dbReference>
<dbReference type="GO" id="GO:0005634">
    <property type="term" value="C:nucleus"/>
    <property type="evidence" value="ECO:0007669"/>
    <property type="project" value="UniProtKB-SubCell"/>
</dbReference>
<evidence type="ECO:0000256" key="2">
    <source>
        <dbReference type="ARBA" id="ARBA00010846"/>
    </source>
</evidence>
<dbReference type="STRING" id="7395.A0A1A9VT10"/>
<evidence type="ECO:0000256" key="1">
    <source>
        <dbReference type="ARBA" id="ARBA00004123"/>
    </source>
</evidence>
<keyword evidence="7" id="KW-1185">Reference proteome</keyword>
<dbReference type="Gene3D" id="6.20.250.50">
    <property type="match status" value="1"/>
</dbReference>
<sequence length="298" mass="33318">MADNDMPSAALAEVNTSAAHAIGGTKVEVIKKLFTWTIENYRPWQDKGSHEGEYLTSPTFSTGVNDESKWFTRFCREYDRFKQKVEKHALSDAELTILCEISEMVVVNNSGQPQIMDRNAIGGKLSKDLGNLLDNEKFSDVILVVNGLEIKAHKSILAARSDVFAAMFEHEMEESKLNRVVITDIDYNVLKDMLKFMYTGTAPNLDKMSSDLLAVANKYALENLKSMCEYALSTKHSVKTAAETLVLADLYGAGQLKAHTIAYIKNHIGDVMQTQGWQDMTKTHSHLITDVLRAFGKQ</sequence>
<name>A0A1A9VT10_GLOAU</name>
<evidence type="ECO:0000313" key="6">
    <source>
        <dbReference type="EnsemblMetazoa" id="GAUT046521-PA"/>
    </source>
</evidence>
<protein>
    <submittedName>
        <fullName evidence="6">BTB domain-containing protein</fullName>
    </submittedName>
</protein>
<feature type="domain" description="BTB" evidence="5">
    <location>
        <begin position="139"/>
        <end position="200"/>
    </location>
</feature>
<dbReference type="Pfam" id="PF00651">
    <property type="entry name" value="BTB"/>
    <property type="match status" value="1"/>
</dbReference>
<dbReference type="Proteomes" id="UP000078200">
    <property type="component" value="Unassembled WGS sequence"/>
</dbReference>
<dbReference type="PANTHER" id="PTHR24413">
    <property type="entry name" value="SPECKLE-TYPE POZ PROTEIN"/>
    <property type="match status" value="1"/>
</dbReference>
<dbReference type="SUPFAM" id="SSF54695">
    <property type="entry name" value="POZ domain"/>
    <property type="match status" value="1"/>
</dbReference>
<dbReference type="FunFam" id="3.30.710.10:FF:000159">
    <property type="entry name" value="Speckle-type POZ protein B"/>
    <property type="match status" value="1"/>
</dbReference>
<proteinExistence type="inferred from homology"/>
<evidence type="ECO:0000256" key="4">
    <source>
        <dbReference type="ARBA" id="ARBA00023242"/>
    </source>
</evidence>
<dbReference type="EnsemblMetazoa" id="GAUT046521-RA">
    <property type="protein sequence ID" value="GAUT046521-PA"/>
    <property type="gene ID" value="GAUT046521"/>
</dbReference>
<accession>A0A1A9VT10</accession>
<evidence type="ECO:0000256" key="3">
    <source>
        <dbReference type="ARBA" id="ARBA00022786"/>
    </source>
</evidence>
<dbReference type="InterPro" id="IPR011333">
    <property type="entry name" value="SKP1/BTB/POZ_sf"/>
</dbReference>
<dbReference type="SMART" id="SM00225">
    <property type="entry name" value="BTB"/>
    <property type="match status" value="1"/>
</dbReference>
<dbReference type="Gene3D" id="3.30.710.10">
    <property type="entry name" value="Potassium Channel Kv1.1, Chain A"/>
    <property type="match status" value="1"/>
</dbReference>
<dbReference type="Pfam" id="PF24570">
    <property type="entry name" value="BACK_BPM_SPOP"/>
    <property type="match status" value="1"/>
</dbReference>
<keyword evidence="3" id="KW-0833">Ubl conjugation pathway</keyword>
<keyword evidence="4" id="KW-0539">Nucleus</keyword>
<dbReference type="InterPro" id="IPR000210">
    <property type="entry name" value="BTB/POZ_dom"/>
</dbReference>
<dbReference type="AlphaFoldDB" id="A0A1A9VT10"/>
<dbReference type="Gene3D" id="6.10.250.3030">
    <property type="match status" value="1"/>
</dbReference>
<organism evidence="6 7">
    <name type="scientific">Glossina austeni</name>
    <name type="common">Savannah tsetse fly</name>
    <dbReference type="NCBI Taxonomy" id="7395"/>
    <lineage>
        <taxon>Eukaryota</taxon>
        <taxon>Metazoa</taxon>
        <taxon>Ecdysozoa</taxon>
        <taxon>Arthropoda</taxon>
        <taxon>Hexapoda</taxon>
        <taxon>Insecta</taxon>
        <taxon>Pterygota</taxon>
        <taxon>Neoptera</taxon>
        <taxon>Endopterygota</taxon>
        <taxon>Diptera</taxon>
        <taxon>Brachycera</taxon>
        <taxon>Muscomorpha</taxon>
        <taxon>Hippoboscoidea</taxon>
        <taxon>Glossinidae</taxon>
        <taxon>Glossina</taxon>
    </lineage>
</organism>
<comment type="similarity">
    <text evidence="2">Belongs to the Tdpoz family.</text>
</comment>
<reference evidence="6" key="1">
    <citation type="submission" date="2020-05" db="UniProtKB">
        <authorList>
            <consortium name="EnsemblMetazoa"/>
        </authorList>
    </citation>
    <scope>IDENTIFICATION</scope>
    <source>
        <strain evidence="6">TTRI</strain>
    </source>
</reference>
<evidence type="ECO:0000259" key="5">
    <source>
        <dbReference type="PROSITE" id="PS50097"/>
    </source>
</evidence>
<dbReference type="VEuPathDB" id="VectorBase:GAUT046521"/>